<dbReference type="InterPro" id="IPR039374">
    <property type="entry name" value="SIP_fam"/>
</dbReference>
<evidence type="ECO:0000313" key="3">
    <source>
        <dbReference type="Proteomes" id="UP000321306"/>
    </source>
</evidence>
<dbReference type="InterPro" id="IPR039261">
    <property type="entry name" value="FNR_nucleotide-bd"/>
</dbReference>
<dbReference type="Proteomes" id="UP000321306">
    <property type="component" value="Unassembled WGS sequence"/>
</dbReference>
<proteinExistence type="predicted"/>
<gene>
    <name evidence="2" type="ORF">DC3_03130</name>
</gene>
<dbReference type="PROSITE" id="PS51384">
    <property type="entry name" value="FAD_FR"/>
    <property type="match status" value="1"/>
</dbReference>
<evidence type="ECO:0000313" key="2">
    <source>
        <dbReference type="EMBL" id="GEM44678.1"/>
    </source>
</evidence>
<comment type="caution">
    <text evidence="2">The sequence shown here is derived from an EMBL/GenBank/DDBJ whole genome shotgun (WGS) entry which is preliminary data.</text>
</comment>
<dbReference type="RefSeq" id="WP_186815762.1">
    <property type="nucleotide sequence ID" value="NZ_BJXB01000001.1"/>
</dbReference>
<dbReference type="InterPro" id="IPR013113">
    <property type="entry name" value="SIP_FAD-bd"/>
</dbReference>
<dbReference type="PANTHER" id="PTHR30157:SF0">
    <property type="entry name" value="NADPH-DEPENDENT FERRIC-CHELATE REDUCTASE"/>
    <property type="match status" value="1"/>
</dbReference>
<keyword evidence="3" id="KW-1185">Reference proteome</keyword>
<dbReference type="InterPro" id="IPR007037">
    <property type="entry name" value="SIP_rossman_dom"/>
</dbReference>
<dbReference type="InterPro" id="IPR017927">
    <property type="entry name" value="FAD-bd_FR_type"/>
</dbReference>
<dbReference type="PANTHER" id="PTHR30157">
    <property type="entry name" value="FERRIC REDUCTASE, NADPH-DEPENDENT"/>
    <property type="match status" value="1"/>
</dbReference>
<reference evidence="2 3" key="1">
    <citation type="submission" date="2019-07" db="EMBL/GenBank/DDBJ databases">
        <title>Whole genome shotgun sequence of Deinococcus cellulosilyticus NBRC 106333.</title>
        <authorList>
            <person name="Hosoyama A."/>
            <person name="Uohara A."/>
            <person name="Ohji S."/>
            <person name="Ichikawa N."/>
        </authorList>
    </citation>
    <scope>NUCLEOTIDE SEQUENCE [LARGE SCALE GENOMIC DNA]</scope>
    <source>
        <strain evidence="2 3">NBRC 106333</strain>
    </source>
</reference>
<sequence>MKRLWDMRVAEVRRVVHLTPKMRRITLGGPELENFHSGTHLKVLIPPAGVTPQWPMQDDAGKAVWPEGPSRPAMRTYTLRAYRPEAAEIDIDFVLHGKGIASQWAECARGGEVVGIIPPGKGSTYVQPAQHHLIAGDHCTVPAVSVILEGLPETATAEVFMLLPDLQELPVLLTHAQVKTHWLFEDQGESQQHLIQRVLEASWPNHEKTFVWVGGESQLVRTVRQHALQERGLHPSMLYALGYWKAGMTETRYSTELGYDFRT</sequence>
<dbReference type="Gene3D" id="3.40.50.80">
    <property type="entry name" value="Nucleotide-binding domain of ferredoxin-NADP reductase (FNR) module"/>
    <property type="match status" value="1"/>
</dbReference>
<name>A0A511MWN1_DEIC1</name>
<dbReference type="GO" id="GO:0016491">
    <property type="term" value="F:oxidoreductase activity"/>
    <property type="evidence" value="ECO:0007669"/>
    <property type="project" value="InterPro"/>
</dbReference>
<dbReference type="EMBL" id="BJXB01000001">
    <property type="protein sequence ID" value="GEM44678.1"/>
    <property type="molecule type" value="Genomic_DNA"/>
</dbReference>
<dbReference type="SUPFAM" id="SSF63380">
    <property type="entry name" value="Riboflavin synthase domain-like"/>
    <property type="match status" value="1"/>
</dbReference>
<dbReference type="CDD" id="cd06193">
    <property type="entry name" value="siderophore_interacting"/>
    <property type="match status" value="1"/>
</dbReference>
<dbReference type="InterPro" id="IPR017938">
    <property type="entry name" value="Riboflavin_synthase-like_b-brl"/>
</dbReference>
<organism evidence="2 3">
    <name type="scientific">Deinococcus cellulosilyticus (strain DSM 18568 / NBRC 106333 / KACC 11606 / 5516J-15)</name>
    <dbReference type="NCBI Taxonomy" id="1223518"/>
    <lineage>
        <taxon>Bacteria</taxon>
        <taxon>Thermotogati</taxon>
        <taxon>Deinococcota</taxon>
        <taxon>Deinococci</taxon>
        <taxon>Deinococcales</taxon>
        <taxon>Deinococcaceae</taxon>
        <taxon>Deinococcus</taxon>
    </lineage>
</organism>
<protein>
    <submittedName>
        <fullName evidence="2">Siderophore-interacting protein</fullName>
    </submittedName>
</protein>
<dbReference type="Pfam" id="PF04954">
    <property type="entry name" value="SIP"/>
    <property type="match status" value="1"/>
</dbReference>
<feature type="domain" description="FAD-binding FR-type" evidence="1">
    <location>
        <begin position="2"/>
        <end position="126"/>
    </location>
</feature>
<accession>A0A511MWN1</accession>
<dbReference type="Pfam" id="PF08021">
    <property type="entry name" value="FAD_binding_9"/>
    <property type="match status" value="1"/>
</dbReference>
<dbReference type="Gene3D" id="2.40.30.10">
    <property type="entry name" value="Translation factors"/>
    <property type="match status" value="1"/>
</dbReference>
<dbReference type="AlphaFoldDB" id="A0A511MWN1"/>
<evidence type="ECO:0000259" key="1">
    <source>
        <dbReference type="PROSITE" id="PS51384"/>
    </source>
</evidence>